<gene>
    <name evidence="9" type="ORF">K444DRAFT_586933</name>
</gene>
<feature type="transmembrane region" description="Helical" evidence="7">
    <location>
        <begin position="213"/>
        <end position="234"/>
    </location>
</feature>
<evidence type="ECO:0000256" key="6">
    <source>
        <dbReference type="SAM" id="MobiDB-lite"/>
    </source>
</evidence>
<evidence type="ECO:0000256" key="2">
    <source>
        <dbReference type="ARBA" id="ARBA00022692"/>
    </source>
</evidence>
<dbReference type="InterPro" id="IPR052337">
    <property type="entry name" value="SAT4-like"/>
</dbReference>
<accession>A0A2J6TGJ7</accession>
<feature type="transmembrane region" description="Helical" evidence="7">
    <location>
        <begin position="12"/>
        <end position="32"/>
    </location>
</feature>
<dbReference type="OrthoDB" id="3903189at2759"/>
<evidence type="ECO:0000313" key="10">
    <source>
        <dbReference type="Proteomes" id="UP000235371"/>
    </source>
</evidence>
<feature type="compositionally biased region" description="Acidic residues" evidence="6">
    <location>
        <begin position="335"/>
        <end position="344"/>
    </location>
</feature>
<feature type="transmembrane region" description="Helical" evidence="7">
    <location>
        <begin position="254"/>
        <end position="272"/>
    </location>
</feature>
<evidence type="ECO:0000256" key="5">
    <source>
        <dbReference type="ARBA" id="ARBA00038359"/>
    </source>
</evidence>
<comment type="subcellular location">
    <subcellularLocation>
        <location evidence="1">Membrane</location>
        <topology evidence="1">Multi-pass membrane protein</topology>
    </subcellularLocation>
</comment>
<evidence type="ECO:0000259" key="8">
    <source>
        <dbReference type="Pfam" id="PF20684"/>
    </source>
</evidence>
<evidence type="ECO:0000313" key="9">
    <source>
        <dbReference type="EMBL" id="PMD62124.1"/>
    </source>
</evidence>
<proteinExistence type="inferred from homology"/>
<sequence length="425" mass="47173">MGDFDPSFIHALAVQSWSLYSVGIFLILLRLYARIHRLGVQNLQPDDWLMALAGGLYTALVVCLNVIAGGGGSNLYPPEDFDTFTPLEIQERINGSKIVIVSEQAMLNVIYVIKCCMLLMYTRLTLGTQIQKMVIYLAIYVFIGWAATEIAFFTACRPFYGYWAMPPPDPQCTTLQHYAIVQACFNISSDTLMLTIPIPLVTRLNMPWKQKGILLVIFSMGLFVILAAILTKVFNLSNIWDPSYMLWYTREASVAVYVSNLPMIWPLLREWFPALRTMTPGQKSSLNTKERIVTGLGGRPRTTTIAGRHLSGGFGGKRLSDHGITTTIKGKGESTEELSSGDDTEMGAISRGDSWEERPVTAHGNQDVELRGWESAKGDKGIHMTTTVQVSEEHVAEPGLAHAVGVSSPRDVEKGFEWGFAHSRK</sequence>
<dbReference type="InParanoid" id="A0A2J6TGJ7"/>
<dbReference type="PANTHER" id="PTHR33048">
    <property type="entry name" value="PTH11-LIKE INTEGRAL MEMBRANE PROTEIN (AFU_ORTHOLOGUE AFUA_5G11245)"/>
    <property type="match status" value="1"/>
</dbReference>
<evidence type="ECO:0000256" key="4">
    <source>
        <dbReference type="ARBA" id="ARBA00023136"/>
    </source>
</evidence>
<feature type="region of interest" description="Disordered" evidence="6">
    <location>
        <begin position="321"/>
        <end position="344"/>
    </location>
</feature>
<keyword evidence="2 7" id="KW-0812">Transmembrane</keyword>
<keyword evidence="4 7" id="KW-0472">Membrane</keyword>
<dbReference type="AlphaFoldDB" id="A0A2J6TGJ7"/>
<keyword evidence="3 7" id="KW-1133">Transmembrane helix</keyword>
<reference evidence="9 10" key="1">
    <citation type="submission" date="2016-04" db="EMBL/GenBank/DDBJ databases">
        <title>A degradative enzymes factory behind the ericoid mycorrhizal symbiosis.</title>
        <authorList>
            <consortium name="DOE Joint Genome Institute"/>
            <person name="Martino E."/>
            <person name="Morin E."/>
            <person name="Grelet G."/>
            <person name="Kuo A."/>
            <person name="Kohler A."/>
            <person name="Daghino S."/>
            <person name="Barry K."/>
            <person name="Choi C."/>
            <person name="Cichocki N."/>
            <person name="Clum A."/>
            <person name="Copeland A."/>
            <person name="Hainaut M."/>
            <person name="Haridas S."/>
            <person name="Labutti K."/>
            <person name="Lindquist E."/>
            <person name="Lipzen A."/>
            <person name="Khouja H.-R."/>
            <person name="Murat C."/>
            <person name="Ohm R."/>
            <person name="Olson A."/>
            <person name="Spatafora J."/>
            <person name="Veneault-Fourrey C."/>
            <person name="Henrissat B."/>
            <person name="Grigoriev I."/>
            <person name="Martin F."/>
            <person name="Perotto S."/>
        </authorList>
    </citation>
    <scope>NUCLEOTIDE SEQUENCE [LARGE SCALE GENOMIC DNA]</scope>
    <source>
        <strain evidence="9 10">E</strain>
    </source>
</reference>
<dbReference type="EMBL" id="KZ613785">
    <property type="protein sequence ID" value="PMD62124.1"/>
    <property type="molecule type" value="Genomic_DNA"/>
</dbReference>
<dbReference type="GeneID" id="36586076"/>
<feature type="transmembrane region" description="Helical" evidence="7">
    <location>
        <begin position="134"/>
        <end position="160"/>
    </location>
</feature>
<dbReference type="STRING" id="1095630.A0A2J6TGJ7"/>
<protein>
    <recommendedName>
        <fullName evidence="8">Rhodopsin domain-containing protein</fullName>
    </recommendedName>
</protein>
<dbReference type="Pfam" id="PF20684">
    <property type="entry name" value="Fung_rhodopsin"/>
    <property type="match status" value="1"/>
</dbReference>
<comment type="similarity">
    <text evidence="5">Belongs to the SAT4 family.</text>
</comment>
<evidence type="ECO:0000256" key="7">
    <source>
        <dbReference type="SAM" id="Phobius"/>
    </source>
</evidence>
<feature type="transmembrane region" description="Helical" evidence="7">
    <location>
        <begin position="48"/>
        <end position="68"/>
    </location>
</feature>
<dbReference type="RefSeq" id="XP_024739028.1">
    <property type="nucleotide sequence ID" value="XM_024877999.1"/>
</dbReference>
<feature type="transmembrane region" description="Helical" evidence="7">
    <location>
        <begin position="105"/>
        <end position="122"/>
    </location>
</feature>
<name>A0A2J6TGJ7_9HELO</name>
<feature type="transmembrane region" description="Helical" evidence="7">
    <location>
        <begin position="180"/>
        <end position="201"/>
    </location>
</feature>
<evidence type="ECO:0000256" key="1">
    <source>
        <dbReference type="ARBA" id="ARBA00004141"/>
    </source>
</evidence>
<dbReference type="GO" id="GO:0016020">
    <property type="term" value="C:membrane"/>
    <property type="evidence" value="ECO:0007669"/>
    <property type="project" value="UniProtKB-SubCell"/>
</dbReference>
<evidence type="ECO:0000256" key="3">
    <source>
        <dbReference type="ARBA" id="ARBA00022989"/>
    </source>
</evidence>
<keyword evidence="10" id="KW-1185">Reference proteome</keyword>
<feature type="domain" description="Rhodopsin" evidence="8">
    <location>
        <begin position="29"/>
        <end position="269"/>
    </location>
</feature>
<dbReference type="InterPro" id="IPR049326">
    <property type="entry name" value="Rhodopsin_dom_fungi"/>
</dbReference>
<dbReference type="Proteomes" id="UP000235371">
    <property type="component" value="Unassembled WGS sequence"/>
</dbReference>
<organism evidence="9 10">
    <name type="scientific">Hyaloscypha bicolor E</name>
    <dbReference type="NCBI Taxonomy" id="1095630"/>
    <lineage>
        <taxon>Eukaryota</taxon>
        <taxon>Fungi</taxon>
        <taxon>Dikarya</taxon>
        <taxon>Ascomycota</taxon>
        <taxon>Pezizomycotina</taxon>
        <taxon>Leotiomycetes</taxon>
        <taxon>Helotiales</taxon>
        <taxon>Hyaloscyphaceae</taxon>
        <taxon>Hyaloscypha</taxon>
        <taxon>Hyaloscypha bicolor</taxon>
    </lineage>
</organism>
<dbReference type="PANTHER" id="PTHR33048:SF149">
    <property type="entry name" value="UBID FAMILY DECARBOXYLASE"/>
    <property type="match status" value="1"/>
</dbReference>